<keyword evidence="1" id="KW-1133">Transmembrane helix</keyword>
<feature type="transmembrane region" description="Helical" evidence="1">
    <location>
        <begin position="56"/>
        <end position="77"/>
    </location>
</feature>
<dbReference type="OrthoDB" id="280522at2"/>
<dbReference type="EMBL" id="QSLN01000006">
    <property type="protein sequence ID" value="RDV83262.1"/>
    <property type="molecule type" value="Genomic_DNA"/>
</dbReference>
<comment type="caution">
    <text evidence="2">The sequence shown here is derived from an EMBL/GenBank/DDBJ whole genome shotgun (WGS) entry which is preliminary data.</text>
</comment>
<keyword evidence="1" id="KW-0812">Transmembrane</keyword>
<name>A0A3D8P548_9THEO</name>
<sequence>MEEKSFWSRLFDFSFSSFVTLKIIPFLYGLWIAIGVIVSLSMLAGGASFMRFGYGFSGGSFLLSLIWAVIYFFLWVIGGRIWMETVIVLFRIAENTSLLVQASRGKQPKEEGPSQEASI</sequence>
<reference evidence="2 3" key="1">
    <citation type="submission" date="2018-08" db="EMBL/GenBank/DDBJ databases">
        <title>Form III RuBisCO-mediated autotrophy in Thermodesulfobium bacteria.</title>
        <authorList>
            <person name="Toshchakov S.V."/>
            <person name="Kublanov I.V."/>
            <person name="Frolov E."/>
            <person name="Bonch-Osmolovskaya E.A."/>
            <person name="Tourova T.P."/>
            <person name="Chernych N.A."/>
            <person name="Lebedinsky A.V."/>
        </authorList>
    </citation>
    <scope>NUCLEOTIDE SEQUENCE [LARGE SCALE GENOMIC DNA]</scope>
    <source>
        <strain evidence="2 3">SR</strain>
    </source>
</reference>
<dbReference type="Pfam" id="PF14110">
    <property type="entry name" value="DUF4282"/>
    <property type="match status" value="1"/>
</dbReference>
<evidence type="ECO:0000313" key="2">
    <source>
        <dbReference type="EMBL" id="RDV83262.1"/>
    </source>
</evidence>
<proteinExistence type="predicted"/>
<feature type="transmembrane region" description="Helical" evidence="1">
    <location>
        <begin position="21"/>
        <end position="44"/>
    </location>
</feature>
<dbReference type="InterPro" id="IPR025557">
    <property type="entry name" value="DUF4282"/>
</dbReference>
<dbReference type="AlphaFoldDB" id="A0A3D8P548"/>
<keyword evidence="1" id="KW-0472">Membrane</keyword>
<dbReference type="RefSeq" id="WP_115792591.1">
    <property type="nucleotide sequence ID" value="NZ_QSLN01000006.1"/>
</dbReference>
<protein>
    <submittedName>
        <fullName evidence="2">DUF4282 domain-containing protein</fullName>
    </submittedName>
</protein>
<accession>A0A3D8P548</accession>
<gene>
    <name evidence="2" type="ORF">DXX99_06000</name>
</gene>
<organism evidence="2 3">
    <name type="scientific">Ammonifex thiophilus</name>
    <dbReference type="NCBI Taxonomy" id="444093"/>
    <lineage>
        <taxon>Bacteria</taxon>
        <taxon>Bacillati</taxon>
        <taxon>Bacillota</taxon>
        <taxon>Clostridia</taxon>
        <taxon>Thermoanaerobacterales</taxon>
        <taxon>Thermoanaerobacteraceae</taxon>
        <taxon>Ammonifex</taxon>
    </lineage>
</organism>
<evidence type="ECO:0000256" key="1">
    <source>
        <dbReference type="SAM" id="Phobius"/>
    </source>
</evidence>
<keyword evidence="3" id="KW-1185">Reference proteome</keyword>
<dbReference type="Proteomes" id="UP000256329">
    <property type="component" value="Unassembled WGS sequence"/>
</dbReference>
<evidence type="ECO:0000313" key="3">
    <source>
        <dbReference type="Proteomes" id="UP000256329"/>
    </source>
</evidence>